<accession>A0A316HRW3</accession>
<protein>
    <submittedName>
        <fullName evidence="1">Winged helix DNA-binding protein</fullName>
    </submittedName>
</protein>
<gene>
    <name evidence="1" type="ORF">C8D88_113265</name>
</gene>
<keyword evidence="1" id="KW-0238">DNA-binding</keyword>
<dbReference type="Proteomes" id="UP000246005">
    <property type="component" value="Unassembled WGS sequence"/>
</dbReference>
<dbReference type="AlphaFoldDB" id="A0A316HRW3"/>
<dbReference type="PANTHER" id="PTHR38479">
    <property type="entry name" value="LMO0824 PROTEIN"/>
    <property type="match status" value="1"/>
</dbReference>
<dbReference type="GO" id="GO:0003677">
    <property type="term" value="F:DNA binding"/>
    <property type="evidence" value="ECO:0007669"/>
    <property type="project" value="UniProtKB-KW"/>
</dbReference>
<proteinExistence type="predicted"/>
<sequence length="383" mass="41952">MERMSWHEACARRLVRHSLTKPSSEGGIAAVVSDVCGIHAQVMSAAEVSIGLRVAKVSRVDVRNALWESRELVKTFGPRGTVHLLATADLPMWIGAVNAIPPQPPRLAVSARMTPDQLDEVVGVIGHAVRDAELTVDELDERVIAETGPWAGDLVVPGFTGMWPRWRTALQVAANRGVLCFGPDNARRTTYTSPARWLPGFTPMPAEDAVARLVLKYLRAYGPATPQQFAQWLTAPKKWASEVFAALGDRLRPVELDGVRAWLAADDDLEVGKRPRGLRLLPYFDVYVIGSYPREAVFPGRAFERALSRGQAGPVPVVLIDGVVAGVWHQKRSGKRIDVKVEPFRALSVKHRTELDRQVTRAADVQEGVASLEIGTVDAGKHL</sequence>
<evidence type="ECO:0000313" key="2">
    <source>
        <dbReference type="Proteomes" id="UP000246005"/>
    </source>
</evidence>
<dbReference type="EMBL" id="QGHB01000013">
    <property type="protein sequence ID" value="PWK82672.1"/>
    <property type="molecule type" value="Genomic_DNA"/>
</dbReference>
<name>A0A316HRW3_9PSEU</name>
<dbReference type="Pfam" id="PF06224">
    <property type="entry name" value="AlkZ-like"/>
    <property type="match status" value="1"/>
</dbReference>
<organism evidence="1 2">
    <name type="scientific">Lentzea atacamensis</name>
    <dbReference type="NCBI Taxonomy" id="531938"/>
    <lineage>
        <taxon>Bacteria</taxon>
        <taxon>Bacillati</taxon>
        <taxon>Actinomycetota</taxon>
        <taxon>Actinomycetes</taxon>
        <taxon>Pseudonocardiales</taxon>
        <taxon>Pseudonocardiaceae</taxon>
        <taxon>Lentzea</taxon>
    </lineage>
</organism>
<dbReference type="InterPro" id="IPR009351">
    <property type="entry name" value="AlkZ-like"/>
</dbReference>
<dbReference type="PANTHER" id="PTHR38479:SF2">
    <property type="entry name" value="WINGED HELIX DNA-BINDING DOMAIN-CONTAINING PROTEIN"/>
    <property type="match status" value="1"/>
</dbReference>
<reference evidence="1 2" key="1">
    <citation type="submission" date="2018-05" db="EMBL/GenBank/DDBJ databases">
        <title>Genomic Encyclopedia of Type Strains, Phase IV (KMG-IV): sequencing the most valuable type-strain genomes for metagenomic binning, comparative biology and taxonomic classification.</title>
        <authorList>
            <person name="Goeker M."/>
        </authorList>
    </citation>
    <scope>NUCLEOTIDE SEQUENCE [LARGE SCALE GENOMIC DNA]</scope>
    <source>
        <strain evidence="1 2">DSM 45480</strain>
    </source>
</reference>
<evidence type="ECO:0000313" key="1">
    <source>
        <dbReference type="EMBL" id="PWK82672.1"/>
    </source>
</evidence>
<comment type="caution">
    <text evidence="1">The sequence shown here is derived from an EMBL/GenBank/DDBJ whole genome shotgun (WGS) entry which is preliminary data.</text>
</comment>